<gene>
    <name evidence="2" type="ORF">M2412_001210</name>
</gene>
<organism evidence="2 3">
    <name type="scientific">Stenotrophomonas rhizophila</name>
    <dbReference type="NCBI Taxonomy" id="216778"/>
    <lineage>
        <taxon>Bacteria</taxon>
        <taxon>Pseudomonadati</taxon>
        <taxon>Pseudomonadota</taxon>
        <taxon>Gammaproteobacteria</taxon>
        <taxon>Lysobacterales</taxon>
        <taxon>Lysobacteraceae</taxon>
        <taxon>Stenotrophomonas</taxon>
    </lineage>
</organism>
<comment type="caution">
    <text evidence="2">The sequence shown here is derived from an EMBL/GenBank/DDBJ whole genome shotgun (WGS) entry which is preliminary data.</text>
</comment>
<dbReference type="RefSeq" id="WP_259260012.1">
    <property type="nucleotide sequence ID" value="NZ_JANUEK010000002.1"/>
</dbReference>
<evidence type="ECO:0000313" key="2">
    <source>
        <dbReference type="EMBL" id="MCS4279243.1"/>
    </source>
</evidence>
<dbReference type="AlphaFoldDB" id="A0AAW5PHR0"/>
<feature type="signal peptide" evidence="1">
    <location>
        <begin position="1"/>
        <end position="23"/>
    </location>
</feature>
<dbReference type="EMBL" id="JANUEK010000002">
    <property type="protein sequence ID" value="MCS4279243.1"/>
    <property type="molecule type" value="Genomic_DNA"/>
</dbReference>
<reference evidence="2" key="1">
    <citation type="submission" date="2022-08" db="EMBL/GenBank/DDBJ databases">
        <title>Genomic analyses of the natural microbiome of Caenorhabditis elegans.</title>
        <authorList>
            <person name="Samuel B."/>
        </authorList>
    </citation>
    <scope>NUCLEOTIDE SEQUENCE</scope>
    <source>
        <strain evidence="2">BIGb0277</strain>
    </source>
</reference>
<protein>
    <submittedName>
        <fullName evidence="2">Uncharacterized protein</fullName>
    </submittedName>
</protein>
<keyword evidence="1" id="KW-0732">Signal</keyword>
<accession>A0AAW5PHR0</accession>
<evidence type="ECO:0000256" key="1">
    <source>
        <dbReference type="SAM" id="SignalP"/>
    </source>
</evidence>
<name>A0AAW5PHR0_9GAMM</name>
<sequence length="129" mass="13616">MRKTAFAALAIMASVAGIPPAGAQDFSLGYDVDRFPAKTLSLQACRSALSRGATAVGYTTRVDQDQKTLVVHVSAPPGDGRSLVAYCVTAGDQTVFLIQAFDYTRPNSPEVDRIKARVAAEVRKAAGRG</sequence>
<dbReference type="Pfam" id="PF19678">
    <property type="entry name" value="DUF6180"/>
    <property type="match status" value="1"/>
</dbReference>
<proteinExistence type="predicted"/>
<evidence type="ECO:0000313" key="3">
    <source>
        <dbReference type="Proteomes" id="UP001320691"/>
    </source>
</evidence>
<dbReference type="InterPro" id="IPR045752">
    <property type="entry name" value="DUF6180"/>
</dbReference>
<feature type="chain" id="PRO_5043397712" evidence="1">
    <location>
        <begin position="24"/>
        <end position="129"/>
    </location>
</feature>
<dbReference type="Proteomes" id="UP001320691">
    <property type="component" value="Unassembled WGS sequence"/>
</dbReference>